<feature type="compositionally biased region" description="Acidic residues" evidence="1">
    <location>
        <begin position="79"/>
        <end position="88"/>
    </location>
</feature>
<keyword evidence="3" id="KW-1185">Reference proteome</keyword>
<feature type="compositionally biased region" description="Basic and acidic residues" evidence="1">
    <location>
        <begin position="8"/>
        <end position="38"/>
    </location>
</feature>
<organism evidence="2 3">
    <name type="scientific">Eucalyptus globulus</name>
    <name type="common">Tasmanian blue gum</name>
    <dbReference type="NCBI Taxonomy" id="34317"/>
    <lineage>
        <taxon>Eukaryota</taxon>
        <taxon>Viridiplantae</taxon>
        <taxon>Streptophyta</taxon>
        <taxon>Embryophyta</taxon>
        <taxon>Tracheophyta</taxon>
        <taxon>Spermatophyta</taxon>
        <taxon>Magnoliopsida</taxon>
        <taxon>eudicotyledons</taxon>
        <taxon>Gunneridae</taxon>
        <taxon>Pentapetalae</taxon>
        <taxon>rosids</taxon>
        <taxon>malvids</taxon>
        <taxon>Myrtales</taxon>
        <taxon>Myrtaceae</taxon>
        <taxon>Myrtoideae</taxon>
        <taxon>Eucalypteae</taxon>
        <taxon>Eucalyptus</taxon>
    </lineage>
</organism>
<feature type="compositionally biased region" description="Basic and acidic residues" evidence="1">
    <location>
        <begin position="58"/>
        <end position="68"/>
    </location>
</feature>
<dbReference type="PANTHER" id="PTHR37187">
    <property type="entry name" value="EXPRESSED PROTEIN"/>
    <property type="match status" value="1"/>
</dbReference>
<evidence type="ECO:0000313" key="3">
    <source>
        <dbReference type="Proteomes" id="UP001634007"/>
    </source>
</evidence>
<feature type="compositionally biased region" description="Low complexity" evidence="1">
    <location>
        <begin position="69"/>
        <end position="78"/>
    </location>
</feature>
<feature type="region of interest" description="Disordered" evidence="1">
    <location>
        <begin position="1"/>
        <end position="97"/>
    </location>
</feature>
<name>A0ABD3LSR2_EUCGL</name>
<dbReference type="PANTHER" id="PTHR37187:SF7">
    <property type="entry name" value="EXPRESSED PROTEIN"/>
    <property type="match status" value="1"/>
</dbReference>
<dbReference type="AlphaFoldDB" id="A0ABD3LSR2"/>
<dbReference type="EMBL" id="JBJKBG010000001">
    <property type="protein sequence ID" value="KAL3754801.1"/>
    <property type="molecule type" value="Genomic_DNA"/>
</dbReference>
<protein>
    <submittedName>
        <fullName evidence="2">Uncharacterized protein</fullName>
    </submittedName>
</protein>
<evidence type="ECO:0000313" key="2">
    <source>
        <dbReference type="EMBL" id="KAL3754801.1"/>
    </source>
</evidence>
<feature type="region of interest" description="Disordered" evidence="1">
    <location>
        <begin position="133"/>
        <end position="152"/>
    </location>
</feature>
<dbReference type="Proteomes" id="UP001634007">
    <property type="component" value="Unassembled WGS sequence"/>
</dbReference>
<gene>
    <name evidence="2" type="ORF">ACJRO7_001974</name>
</gene>
<sequence length="286" mass="29826">MAEASNGKVEENTLKEVAETGDERKDGAVEENGEHNYKAEVQSARGVSVIDGNSGEAMETRREKEAKDSSSSSSSSSSSDDEEEDDGEKDEKEEKVIPLAEVEEIVVAQTDAAVSVEHIVAVEAAAEVPEKVDAAAVEQEEETEVEIPSGETANGVVLAAGAEDTAPVAVDESDVAVPVAAAAAEERAKEELVLAAEEEENARDSLPAAADAAPKERGEDSLLVQPPVDAPAISKGGVAAEDGADEGEIPESTGSPPIISVSRRTVSPTSWRSCCGLFDVLRRSDR</sequence>
<feature type="region of interest" description="Disordered" evidence="1">
    <location>
        <begin position="196"/>
        <end position="263"/>
    </location>
</feature>
<accession>A0ABD3LSR2</accession>
<proteinExistence type="predicted"/>
<dbReference type="EMBL" id="JBJKBG010000001">
    <property type="protein sequence ID" value="KAL3754802.1"/>
    <property type="molecule type" value="Genomic_DNA"/>
</dbReference>
<comment type="caution">
    <text evidence="2">The sequence shown here is derived from an EMBL/GenBank/DDBJ whole genome shotgun (WGS) entry which is preliminary data.</text>
</comment>
<reference evidence="2 3" key="1">
    <citation type="submission" date="2024-11" db="EMBL/GenBank/DDBJ databases">
        <title>Chromosome-level genome assembly of Eucalyptus globulus Labill. provides insights into its genome evolution.</title>
        <authorList>
            <person name="Li X."/>
        </authorList>
    </citation>
    <scope>NUCLEOTIDE SEQUENCE [LARGE SCALE GENOMIC DNA]</scope>
    <source>
        <strain evidence="2">CL2024</strain>
        <tissue evidence="2">Fresh tender leaves</tissue>
    </source>
</reference>
<evidence type="ECO:0000256" key="1">
    <source>
        <dbReference type="SAM" id="MobiDB-lite"/>
    </source>
</evidence>